<evidence type="ECO:0000256" key="4">
    <source>
        <dbReference type="ARBA" id="ARBA00023040"/>
    </source>
</evidence>
<dbReference type="AlphaFoldDB" id="A0AAD9R471"/>
<dbReference type="SUPFAM" id="SSF81321">
    <property type="entry name" value="Family A G protein-coupled receptor-like"/>
    <property type="match status" value="1"/>
</dbReference>
<feature type="transmembrane region" description="Helical" evidence="8">
    <location>
        <begin position="136"/>
        <end position="158"/>
    </location>
</feature>
<dbReference type="EMBL" id="JARQWQ010000003">
    <property type="protein sequence ID" value="KAK2572818.1"/>
    <property type="molecule type" value="Genomic_DNA"/>
</dbReference>
<gene>
    <name evidence="10" type="ORF">P5673_001812</name>
</gene>
<evidence type="ECO:0000256" key="8">
    <source>
        <dbReference type="SAM" id="Phobius"/>
    </source>
</evidence>
<dbReference type="InterPro" id="IPR017452">
    <property type="entry name" value="GPCR_Rhodpsn_7TM"/>
</dbReference>
<protein>
    <submittedName>
        <fullName evidence="10">Neuromedin-B receptor</fullName>
    </submittedName>
</protein>
<feature type="transmembrane region" description="Helical" evidence="8">
    <location>
        <begin position="178"/>
        <end position="202"/>
    </location>
</feature>
<sequence length="366" mass="41914">MKNDSNDTMGATESSLLIATLHSIKIILYFFISITGITANGMLLYALLGHRSLRVGEFLILNLAITDLATCIISIPFDIAEHLAGGFHFGSTLCLLVYPFQTILMAVSVITLLFMSLERRRIVIQTLLPRNLPKRAAKFAICISWIIPVLAIIPYALVLRLDGANCLEKWDEQWHVKVFTLTYFTIFFVVPLCITATSYFVAGKKLRDGLKQLPDMFEGPERAKSEYIKRRTIQKLRVTRAFIIAVVAFFFCMLPTHLVWIWHDFSPGAREHRYFKDILVFANIFMYLNSVLNPFIFRNVSGKTFQNLMAVCCKVLGIRQRTVSLETVHPKKSQTGIEMEKSVRYTARQQICNDLNSFDNYHETYL</sequence>
<dbReference type="InterPro" id="IPR000276">
    <property type="entry name" value="GPCR_Rhodpsn"/>
</dbReference>
<reference evidence="10" key="1">
    <citation type="journal article" date="2023" name="G3 (Bethesda)">
        <title>Whole genome assembly and annotation of the endangered Caribbean coral Acropora cervicornis.</title>
        <authorList>
            <person name="Selwyn J.D."/>
            <person name="Vollmer S.V."/>
        </authorList>
    </citation>
    <scope>NUCLEOTIDE SEQUENCE</scope>
    <source>
        <strain evidence="10">K2</strain>
    </source>
</reference>
<keyword evidence="11" id="KW-1185">Reference proteome</keyword>
<keyword evidence="6 10" id="KW-0675">Receptor</keyword>
<dbReference type="PRINTS" id="PR00237">
    <property type="entry name" value="GPCRRHODOPSN"/>
</dbReference>
<feature type="transmembrane region" description="Helical" evidence="8">
    <location>
        <begin position="238"/>
        <end position="258"/>
    </location>
</feature>
<keyword evidence="4" id="KW-0297">G-protein coupled receptor</keyword>
<keyword evidence="5 8" id="KW-0472">Membrane</keyword>
<dbReference type="GO" id="GO:0005886">
    <property type="term" value="C:plasma membrane"/>
    <property type="evidence" value="ECO:0007669"/>
    <property type="project" value="TreeGrafter"/>
</dbReference>
<feature type="transmembrane region" description="Helical" evidence="8">
    <location>
        <begin position="26"/>
        <end position="47"/>
    </location>
</feature>
<feature type="transmembrane region" description="Helical" evidence="8">
    <location>
        <begin position="278"/>
        <end position="297"/>
    </location>
</feature>
<evidence type="ECO:0000256" key="5">
    <source>
        <dbReference type="ARBA" id="ARBA00023136"/>
    </source>
</evidence>
<accession>A0AAD9R471</accession>
<keyword evidence="7" id="KW-0807">Transducer</keyword>
<name>A0AAD9R471_ACRCE</name>
<dbReference type="Gene3D" id="1.20.1070.10">
    <property type="entry name" value="Rhodopsin 7-helix transmembrane proteins"/>
    <property type="match status" value="1"/>
</dbReference>
<evidence type="ECO:0000256" key="6">
    <source>
        <dbReference type="ARBA" id="ARBA00023170"/>
    </source>
</evidence>
<evidence type="ECO:0000313" key="10">
    <source>
        <dbReference type="EMBL" id="KAK2572818.1"/>
    </source>
</evidence>
<dbReference type="CDD" id="cd00637">
    <property type="entry name" value="7tm_classA_rhodopsin-like"/>
    <property type="match status" value="1"/>
</dbReference>
<dbReference type="PANTHER" id="PTHR45695:SF9">
    <property type="entry name" value="LEUCOKININ RECEPTOR"/>
    <property type="match status" value="1"/>
</dbReference>
<feature type="transmembrane region" description="Helical" evidence="8">
    <location>
        <begin position="59"/>
        <end position="77"/>
    </location>
</feature>
<evidence type="ECO:0000256" key="3">
    <source>
        <dbReference type="ARBA" id="ARBA00022989"/>
    </source>
</evidence>
<feature type="domain" description="G-protein coupled receptors family 1 profile" evidence="9">
    <location>
        <begin position="39"/>
        <end position="297"/>
    </location>
</feature>
<evidence type="ECO:0000313" key="11">
    <source>
        <dbReference type="Proteomes" id="UP001249851"/>
    </source>
</evidence>
<organism evidence="10 11">
    <name type="scientific">Acropora cervicornis</name>
    <name type="common">Staghorn coral</name>
    <dbReference type="NCBI Taxonomy" id="6130"/>
    <lineage>
        <taxon>Eukaryota</taxon>
        <taxon>Metazoa</taxon>
        <taxon>Cnidaria</taxon>
        <taxon>Anthozoa</taxon>
        <taxon>Hexacorallia</taxon>
        <taxon>Scleractinia</taxon>
        <taxon>Astrocoeniina</taxon>
        <taxon>Acroporidae</taxon>
        <taxon>Acropora</taxon>
    </lineage>
</organism>
<comment type="caution">
    <text evidence="10">The sequence shown here is derived from an EMBL/GenBank/DDBJ whole genome shotgun (WGS) entry which is preliminary data.</text>
</comment>
<dbReference type="PROSITE" id="PS50262">
    <property type="entry name" value="G_PROTEIN_RECEP_F1_2"/>
    <property type="match status" value="1"/>
</dbReference>
<keyword evidence="2 8" id="KW-0812">Transmembrane</keyword>
<comment type="subcellular location">
    <subcellularLocation>
        <location evidence="1">Membrane</location>
        <topology evidence="1">Multi-pass membrane protein</topology>
    </subcellularLocation>
</comment>
<dbReference type="Proteomes" id="UP001249851">
    <property type="component" value="Unassembled WGS sequence"/>
</dbReference>
<evidence type="ECO:0000256" key="1">
    <source>
        <dbReference type="ARBA" id="ARBA00004141"/>
    </source>
</evidence>
<evidence type="ECO:0000259" key="9">
    <source>
        <dbReference type="PROSITE" id="PS50262"/>
    </source>
</evidence>
<keyword evidence="3 8" id="KW-1133">Transmembrane helix</keyword>
<dbReference type="PANTHER" id="PTHR45695">
    <property type="entry name" value="LEUCOKININ RECEPTOR-RELATED"/>
    <property type="match status" value="1"/>
</dbReference>
<evidence type="ECO:0000256" key="7">
    <source>
        <dbReference type="ARBA" id="ARBA00023224"/>
    </source>
</evidence>
<dbReference type="Pfam" id="PF00001">
    <property type="entry name" value="7tm_1"/>
    <property type="match status" value="1"/>
</dbReference>
<feature type="transmembrane region" description="Helical" evidence="8">
    <location>
        <begin position="89"/>
        <end position="115"/>
    </location>
</feature>
<reference evidence="10" key="2">
    <citation type="journal article" date="2023" name="Science">
        <title>Genomic signatures of disease resistance in endangered staghorn corals.</title>
        <authorList>
            <person name="Vollmer S.V."/>
            <person name="Selwyn J.D."/>
            <person name="Despard B.A."/>
            <person name="Roesel C.L."/>
        </authorList>
    </citation>
    <scope>NUCLEOTIDE SEQUENCE</scope>
    <source>
        <strain evidence="10">K2</strain>
    </source>
</reference>
<evidence type="ECO:0000256" key="2">
    <source>
        <dbReference type="ARBA" id="ARBA00022692"/>
    </source>
</evidence>
<dbReference type="GO" id="GO:0004930">
    <property type="term" value="F:G protein-coupled receptor activity"/>
    <property type="evidence" value="ECO:0007669"/>
    <property type="project" value="UniProtKB-KW"/>
</dbReference>
<proteinExistence type="predicted"/>